<protein>
    <submittedName>
        <fullName evidence="1">Uncharacterized protein</fullName>
    </submittedName>
</protein>
<keyword evidence="2" id="KW-1185">Reference proteome</keyword>
<dbReference type="AlphaFoldDB" id="A0A5C6EQV5"/>
<comment type="caution">
    <text evidence="1">The sequence shown here is derived from an EMBL/GenBank/DDBJ whole genome shotgun (WGS) entry which is preliminary data.</text>
</comment>
<reference evidence="1 2" key="1">
    <citation type="submission" date="2019-02" db="EMBL/GenBank/DDBJ databases">
        <title>Deep-cultivation of Planctomycetes and their phenomic and genomic characterization uncovers novel biology.</title>
        <authorList>
            <person name="Wiegand S."/>
            <person name="Jogler M."/>
            <person name="Boedeker C."/>
            <person name="Pinto D."/>
            <person name="Vollmers J."/>
            <person name="Rivas-Marin E."/>
            <person name="Kohn T."/>
            <person name="Peeters S.H."/>
            <person name="Heuer A."/>
            <person name="Rast P."/>
            <person name="Oberbeckmann S."/>
            <person name="Bunk B."/>
            <person name="Jeske O."/>
            <person name="Meyerdierks A."/>
            <person name="Storesund J.E."/>
            <person name="Kallscheuer N."/>
            <person name="Luecker S."/>
            <person name="Lage O.M."/>
            <person name="Pohl T."/>
            <person name="Merkel B.J."/>
            <person name="Hornburger P."/>
            <person name="Mueller R.-W."/>
            <person name="Bruemmer F."/>
            <person name="Labrenz M."/>
            <person name="Spormann A.M."/>
            <person name="Op Den Camp H."/>
            <person name="Overmann J."/>
            <person name="Amann R."/>
            <person name="Jetten M.S.M."/>
            <person name="Mascher T."/>
            <person name="Medema M.H."/>
            <person name="Devos D.P."/>
            <person name="Kaster A.-K."/>
            <person name="Ovreas L."/>
            <person name="Rohde M."/>
            <person name="Galperin M.Y."/>
            <person name="Jogler C."/>
        </authorList>
    </citation>
    <scope>NUCLEOTIDE SEQUENCE [LARGE SCALE GENOMIC DNA]</scope>
    <source>
        <strain evidence="1 2">Poly51</strain>
    </source>
</reference>
<sequence length="173" mass="19691">MSCRCSEFADLELEREQIKQRSKQSKTLLADLSFVVTHEDVEHALYRCDSCGCLWQRALAWNWGNIEYLFKIPAITSDDWLVLPFVDPDSVLIWVAMMERFLTQGTFEPSGNPCRRDGCERPGIKLSVNCLVHHIESVQRLGNLPATPDGRWLPCYSKVSPDSLDTYVAGLQP</sequence>
<gene>
    <name evidence="1" type="ORF">Poly51_39630</name>
</gene>
<evidence type="ECO:0000313" key="2">
    <source>
        <dbReference type="Proteomes" id="UP000318288"/>
    </source>
</evidence>
<dbReference type="OrthoDB" id="1493396at2"/>
<dbReference type="RefSeq" id="WP_146459369.1">
    <property type="nucleotide sequence ID" value="NZ_SJPW01000005.1"/>
</dbReference>
<dbReference type="Proteomes" id="UP000318288">
    <property type="component" value="Unassembled WGS sequence"/>
</dbReference>
<name>A0A5C6EQV5_9BACT</name>
<accession>A0A5C6EQV5</accession>
<dbReference type="EMBL" id="SJPW01000005">
    <property type="protein sequence ID" value="TWU50670.1"/>
    <property type="molecule type" value="Genomic_DNA"/>
</dbReference>
<proteinExistence type="predicted"/>
<evidence type="ECO:0000313" key="1">
    <source>
        <dbReference type="EMBL" id="TWU50670.1"/>
    </source>
</evidence>
<organism evidence="1 2">
    <name type="scientific">Rubripirellula tenax</name>
    <dbReference type="NCBI Taxonomy" id="2528015"/>
    <lineage>
        <taxon>Bacteria</taxon>
        <taxon>Pseudomonadati</taxon>
        <taxon>Planctomycetota</taxon>
        <taxon>Planctomycetia</taxon>
        <taxon>Pirellulales</taxon>
        <taxon>Pirellulaceae</taxon>
        <taxon>Rubripirellula</taxon>
    </lineage>
</organism>